<feature type="compositionally biased region" description="Polar residues" evidence="9">
    <location>
        <begin position="388"/>
        <end position="397"/>
    </location>
</feature>
<evidence type="ECO:0000256" key="2">
    <source>
        <dbReference type="ARBA" id="ARBA00004574"/>
    </source>
</evidence>
<dbReference type="Pfam" id="PF02765">
    <property type="entry name" value="POT1"/>
    <property type="match status" value="1"/>
</dbReference>
<dbReference type="InterPro" id="IPR011564">
    <property type="entry name" value="Telomer_end-bd_POT1/Cdc13"/>
</dbReference>
<keyword evidence="7" id="KW-0238">DNA-binding</keyword>
<dbReference type="GO" id="GO:0016233">
    <property type="term" value="P:telomere capping"/>
    <property type="evidence" value="ECO:0007669"/>
    <property type="project" value="TreeGrafter"/>
</dbReference>
<feature type="region of interest" description="Disordered" evidence="9">
    <location>
        <begin position="379"/>
        <end position="426"/>
    </location>
</feature>
<dbReference type="PANTHER" id="PTHR14513">
    <property type="entry name" value="PROTECTION OF TELOMERES 1"/>
    <property type="match status" value="1"/>
</dbReference>
<feature type="compositionally biased region" description="Polar residues" evidence="9">
    <location>
        <begin position="148"/>
        <end position="168"/>
    </location>
</feature>
<keyword evidence="8" id="KW-0539">Nucleus</keyword>
<evidence type="ECO:0000256" key="7">
    <source>
        <dbReference type="ARBA" id="ARBA00023125"/>
    </source>
</evidence>
<accession>A0A5C2SRL1</accession>
<organism evidence="11 12">
    <name type="scientific">Lentinus tigrinus ALCF2SS1-6</name>
    <dbReference type="NCBI Taxonomy" id="1328759"/>
    <lineage>
        <taxon>Eukaryota</taxon>
        <taxon>Fungi</taxon>
        <taxon>Dikarya</taxon>
        <taxon>Basidiomycota</taxon>
        <taxon>Agaricomycotina</taxon>
        <taxon>Agaricomycetes</taxon>
        <taxon>Polyporales</taxon>
        <taxon>Polyporaceae</taxon>
        <taxon>Lentinus</taxon>
    </lineage>
</organism>
<evidence type="ECO:0000256" key="4">
    <source>
        <dbReference type="ARBA" id="ARBA00015253"/>
    </source>
</evidence>
<feature type="compositionally biased region" description="Polar residues" evidence="9">
    <location>
        <begin position="251"/>
        <end position="260"/>
    </location>
</feature>
<protein>
    <recommendedName>
        <fullName evidence="4">Protection of telomeres protein 1</fullName>
    </recommendedName>
</protein>
<feature type="domain" description="Telomeric single stranded DNA binding POT1/Cdc13" evidence="10">
    <location>
        <begin position="440"/>
        <end position="571"/>
    </location>
</feature>
<evidence type="ECO:0000256" key="9">
    <source>
        <dbReference type="SAM" id="MobiDB-lite"/>
    </source>
</evidence>
<reference evidence="11" key="1">
    <citation type="journal article" date="2018" name="Genome Biol. Evol.">
        <title>Genomics and development of Lentinus tigrinus, a white-rot wood-decaying mushroom with dimorphic fruiting bodies.</title>
        <authorList>
            <person name="Wu B."/>
            <person name="Xu Z."/>
            <person name="Knudson A."/>
            <person name="Carlson A."/>
            <person name="Chen N."/>
            <person name="Kovaka S."/>
            <person name="LaButti K."/>
            <person name="Lipzen A."/>
            <person name="Pennachio C."/>
            <person name="Riley R."/>
            <person name="Schakwitz W."/>
            <person name="Umezawa K."/>
            <person name="Ohm R.A."/>
            <person name="Grigoriev I.V."/>
            <person name="Nagy L.G."/>
            <person name="Gibbons J."/>
            <person name="Hibbett D."/>
        </authorList>
    </citation>
    <scope>NUCLEOTIDE SEQUENCE [LARGE SCALE GENOMIC DNA]</scope>
    <source>
        <strain evidence="11">ALCF2SS1-6</strain>
    </source>
</reference>
<dbReference type="EMBL" id="ML122251">
    <property type="protein sequence ID" value="RPD66503.1"/>
    <property type="molecule type" value="Genomic_DNA"/>
</dbReference>
<comment type="subcellular location">
    <subcellularLocation>
        <location evidence="2">Chromosome</location>
        <location evidence="2">Telomere</location>
    </subcellularLocation>
    <subcellularLocation>
        <location evidence="1">Nucleus</location>
    </subcellularLocation>
</comment>
<proteinExistence type="inferred from homology"/>
<feature type="compositionally biased region" description="Basic residues" evidence="9">
    <location>
        <begin position="318"/>
        <end position="336"/>
    </location>
</feature>
<feature type="region of interest" description="Disordered" evidence="9">
    <location>
        <begin position="1059"/>
        <end position="1078"/>
    </location>
</feature>
<dbReference type="InterPro" id="IPR012340">
    <property type="entry name" value="NA-bd_OB-fold"/>
</dbReference>
<evidence type="ECO:0000256" key="3">
    <source>
        <dbReference type="ARBA" id="ARBA00008442"/>
    </source>
</evidence>
<dbReference type="GO" id="GO:0032210">
    <property type="term" value="P:regulation of telomere maintenance via telomerase"/>
    <property type="evidence" value="ECO:0007669"/>
    <property type="project" value="TreeGrafter"/>
</dbReference>
<dbReference type="GO" id="GO:0010521">
    <property type="term" value="F:telomerase inhibitor activity"/>
    <property type="evidence" value="ECO:0007669"/>
    <property type="project" value="TreeGrafter"/>
</dbReference>
<dbReference type="GO" id="GO:0098505">
    <property type="term" value="F:G-rich strand telomeric DNA binding"/>
    <property type="evidence" value="ECO:0007669"/>
    <property type="project" value="TreeGrafter"/>
</dbReference>
<evidence type="ECO:0000256" key="1">
    <source>
        <dbReference type="ARBA" id="ARBA00004123"/>
    </source>
</evidence>
<feature type="region of interest" description="Disordered" evidence="9">
    <location>
        <begin position="148"/>
        <end position="364"/>
    </location>
</feature>
<evidence type="ECO:0000313" key="11">
    <source>
        <dbReference type="EMBL" id="RPD66503.1"/>
    </source>
</evidence>
<dbReference type="OrthoDB" id="2186770at2759"/>
<dbReference type="STRING" id="1328759.A0A5C2SRL1"/>
<gene>
    <name evidence="11" type="ORF">L227DRAFT_649214</name>
</gene>
<dbReference type="InterPro" id="IPR032042">
    <property type="entry name" value="POT1PC"/>
</dbReference>
<name>A0A5C2SRL1_9APHY</name>
<evidence type="ECO:0000256" key="5">
    <source>
        <dbReference type="ARBA" id="ARBA00022454"/>
    </source>
</evidence>
<comment type="similarity">
    <text evidence="3">Belongs to the telombin family.</text>
</comment>
<evidence type="ECO:0000259" key="10">
    <source>
        <dbReference type="SMART" id="SM00976"/>
    </source>
</evidence>
<dbReference type="InterPro" id="IPR028389">
    <property type="entry name" value="POT1"/>
</dbReference>
<dbReference type="AlphaFoldDB" id="A0A5C2SRL1"/>
<dbReference type="Pfam" id="PF16686">
    <property type="entry name" value="POT1PC"/>
    <property type="match status" value="2"/>
</dbReference>
<evidence type="ECO:0000256" key="6">
    <source>
        <dbReference type="ARBA" id="ARBA00022895"/>
    </source>
</evidence>
<sequence>MTINSLPEVLTPSNSDFEVIVTAAFPPGDRKVACEIPQKGADGSGWIGGKVFGRPTIAAGCCTFQMTVERANRANVSIFADPKWINVLPLSVGTVVRIAVRGLELEDIPKAPLTLQKRFVWREGLVVHMKSKTGEEVFVNNFAAQSRNAVSTSPGPSVVETLNASPSTVPMKRKRTPPPPVQETSAHLTTIEHSREELSVLSNESAAAPGPSARMLVDPRGAPSVDESKQANSDSQNPQSLPSPPPEAAKSQPNSPSVDASGSGPATVFAEERPQDVAQQAPRHSHSPPRPPAGKMEKKKKRRKEPQVDPAEPPLRGRAAKKLRLNQERRQRKHAARNAEPDTGSRAQSADFDDDDELWAAAEQDIPDELFNEEVWDQPEAPEVRTIDATQAATTTGVERPPQNDESEPEQPALSRNVKKEPEDPVASLRTACSTQFGKYIPLIEVQDRYRGNIMGVVTSLPEEKTTAKGEYMASFSLSDPSNLASNGLSVTLFNKAEKAFPDPEPGDILLLRNMMGDSYGAVGASFKPWQWAVFHVKTGKVSTAPANTLRHLKADTVELQRSLRLGDWWRDLASSAMSYGVDPAPLIPAKRVREHKLISQVEPGEYFDCTVEVLHGVQNNNSVYDVYMLFVTDYTHHQSMPPTHGSWCPPKLTEVVLPVELWETANARGPTMKPGEFYTIRNIKLKWSGSGYVEGKMVEGPKITKLDEDQLEGEPHLVELLKRKKEWEARANRDGGGHEWPHQLMEEAEKDHHFNCTVEVVHVSPKDDFLYLYVTDYTSRPDLVTVSPSIVTPTVSADRIVRISLYDSQVETARNLEVGDVISIRKLRLHQTGGEGRICGRLGGDERLIMKLNPNSTKNTELRALLKRKEALHATQSKPKPNKKVKEARAARQAKATDGTERQQASPPELSTKAKGKDKAVANSKQYISLADVKASDTCPGVFRVQARVVDFFPDDLRDCVVLRCTSCNETIPKTRRMCTKCDDAMEDDSFVRAFYQLCFRIADEDGTTLDVSVSDQRCSVLKDLEPEDVYEDEDAFDMLVARVRPLLGDLLEVSDGEARRRPVSHDEEGSGGPLLDLTVGSWLPEGESDTAEPRAYIILNHSVCAM</sequence>
<dbReference type="PANTHER" id="PTHR14513:SF0">
    <property type="entry name" value="PROTECTION OF TELOMERES PROTEIN 1"/>
    <property type="match status" value="1"/>
</dbReference>
<dbReference type="Proteomes" id="UP000313359">
    <property type="component" value="Unassembled WGS sequence"/>
</dbReference>
<dbReference type="SUPFAM" id="SSF50249">
    <property type="entry name" value="Nucleic acid-binding proteins"/>
    <property type="match status" value="3"/>
</dbReference>
<evidence type="ECO:0000313" key="12">
    <source>
        <dbReference type="Proteomes" id="UP000313359"/>
    </source>
</evidence>
<keyword evidence="5" id="KW-0158">Chromosome</keyword>
<dbReference type="Gene3D" id="2.40.50.140">
    <property type="entry name" value="Nucleic acid-binding proteins"/>
    <property type="match status" value="3"/>
</dbReference>
<feature type="region of interest" description="Disordered" evidence="9">
    <location>
        <begin position="872"/>
        <end position="919"/>
    </location>
</feature>
<feature type="compositionally biased region" description="Basic and acidic residues" evidence="9">
    <location>
        <begin position="1059"/>
        <end position="1070"/>
    </location>
</feature>
<dbReference type="GO" id="GO:0000783">
    <property type="term" value="C:nuclear telomere cap complex"/>
    <property type="evidence" value="ECO:0007669"/>
    <property type="project" value="TreeGrafter"/>
</dbReference>
<keyword evidence="12" id="KW-1185">Reference proteome</keyword>
<evidence type="ECO:0000256" key="8">
    <source>
        <dbReference type="ARBA" id="ARBA00023242"/>
    </source>
</evidence>
<keyword evidence="6" id="KW-0779">Telomere</keyword>
<dbReference type="SMART" id="SM00976">
    <property type="entry name" value="Telo_bind"/>
    <property type="match status" value="1"/>
</dbReference>